<dbReference type="InterPro" id="IPR038694">
    <property type="entry name" value="DUF427_sf"/>
</dbReference>
<dbReference type="AlphaFoldDB" id="A0A7K2IMG4"/>
<dbReference type="EMBL" id="WWHY01000001">
    <property type="protein sequence ID" value="MYR30975.1"/>
    <property type="molecule type" value="Genomic_DNA"/>
</dbReference>
<evidence type="ECO:0000313" key="4">
    <source>
        <dbReference type="Proteomes" id="UP000467124"/>
    </source>
</evidence>
<dbReference type="Proteomes" id="UP000467124">
    <property type="component" value="Unassembled WGS sequence"/>
</dbReference>
<reference evidence="3 4" key="1">
    <citation type="journal article" date="2019" name="Nat. Commun.">
        <title>The antimicrobial potential of Streptomyces from insect microbiomes.</title>
        <authorList>
            <person name="Chevrette M.G."/>
            <person name="Carlson C.M."/>
            <person name="Ortega H.E."/>
            <person name="Thomas C."/>
            <person name="Ananiev G.E."/>
            <person name="Barns K.J."/>
            <person name="Book A.J."/>
            <person name="Cagnazzo J."/>
            <person name="Carlos C."/>
            <person name="Flanigan W."/>
            <person name="Grubbs K.J."/>
            <person name="Horn H.A."/>
            <person name="Hoffmann F.M."/>
            <person name="Klassen J.L."/>
            <person name="Knack J.J."/>
            <person name="Lewin G.R."/>
            <person name="McDonald B.R."/>
            <person name="Muller L."/>
            <person name="Melo W.G.P."/>
            <person name="Pinto-Tomas A.A."/>
            <person name="Schmitz A."/>
            <person name="Wendt-Pienkowski E."/>
            <person name="Wildman S."/>
            <person name="Zhao M."/>
            <person name="Zhang F."/>
            <person name="Bugni T.S."/>
            <person name="Andes D.R."/>
            <person name="Pupo M.T."/>
            <person name="Currie C.R."/>
        </authorList>
    </citation>
    <scope>NUCLEOTIDE SEQUENCE [LARGE SCALE GENOMIC DNA]</scope>
    <source>
        <strain evidence="3 4">SID5840</strain>
    </source>
</reference>
<accession>A0A7K2IMG4</accession>
<dbReference type="RefSeq" id="WP_161110080.1">
    <property type="nucleotide sequence ID" value="NZ_WWHY01000001.1"/>
</dbReference>
<feature type="compositionally biased region" description="Basic and acidic residues" evidence="1">
    <location>
        <begin position="1"/>
        <end position="14"/>
    </location>
</feature>
<sequence length="126" mass="13505">MAEHGGFSNEDHPITVEPTGRPVRVEVDGRRVAETTSASTLREAGYPPVHYVPLTDVDPALLRRSETTTYCPFKGTASYYDLVPEGGTVLTDAVWAYEEPYPGVAAIAGLVAFDPARVRTEPVGGA</sequence>
<dbReference type="PANTHER" id="PTHR34310">
    <property type="entry name" value="DUF427 DOMAIN PROTEIN (AFU_ORTHOLOGUE AFUA_3G02220)"/>
    <property type="match status" value="1"/>
</dbReference>
<protein>
    <submittedName>
        <fullName evidence="3">DUF427 domain-containing protein</fullName>
    </submittedName>
</protein>
<dbReference type="Pfam" id="PF04248">
    <property type="entry name" value="NTP_transf_9"/>
    <property type="match status" value="1"/>
</dbReference>
<feature type="domain" description="DUF427" evidence="2">
    <location>
        <begin position="23"/>
        <end position="115"/>
    </location>
</feature>
<proteinExistence type="predicted"/>
<dbReference type="InterPro" id="IPR007361">
    <property type="entry name" value="DUF427"/>
</dbReference>
<evidence type="ECO:0000259" key="2">
    <source>
        <dbReference type="Pfam" id="PF04248"/>
    </source>
</evidence>
<evidence type="ECO:0000256" key="1">
    <source>
        <dbReference type="SAM" id="MobiDB-lite"/>
    </source>
</evidence>
<comment type="caution">
    <text evidence="3">The sequence shown here is derived from an EMBL/GenBank/DDBJ whole genome shotgun (WGS) entry which is preliminary data.</text>
</comment>
<feature type="region of interest" description="Disordered" evidence="1">
    <location>
        <begin position="1"/>
        <end position="22"/>
    </location>
</feature>
<organism evidence="3 4">
    <name type="scientific">Nocardiopsis alba</name>
    <dbReference type="NCBI Taxonomy" id="53437"/>
    <lineage>
        <taxon>Bacteria</taxon>
        <taxon>Bacillati</taxon>
        <taxon>Actinomycetota</taxon>
        <taxon>Actinomycetes</taxon>
        <taxon>Streptosporangiales</taxon>
        <taxon>Nocardiopsidaceae</taxon>
        <taxon>Nocardiopsis</taxon>
    </lineage>
</organism>
<dbReference type="PANTHER" id="PTHR34310:SF8">
    <property type="entry name" value="CONSERVED PROTEIN"/>
    <property type="match status" value="1"/>
</dbReference>
<gene>
    <name evidence="3" type="ORF">GTW20_01485</name>
</gene>
<dbReference type="Gene3D" id="2.170.150.40">
    <property type="entry name" value="Domain of unknown function (DUF427)"/>
    <property type="match status" value="1"/>
</dbReference>
<name>A0A7K2IMG4_9ACTN</name>
<evidence type="ECO:0000313" key="3">
    <source>
        <dbReference type="EMBL" id="MYR30975.1"/>
    </source>
</evidence>